<organism evidence="2 3">
    <name type="scientific">Theileria equi strain WA</name>
    <dbReference type="NCBI Taxonomy" id="1537102"/>
    <lineage>
        <taxon>Eukaryota</taxon>
        <taxon>Sar</taxon>
        <taxon>Alveolata</taxon>
        <taxon>Apicomplexa</taxon>
        <taxon>Aconoidasida</taxon>
        <taxon>Piroplasmida</taxon>
        <taxon>Theileriidae</taxon>
        <taxon>Theileria</taxon>
    </lineage>
</organism>
<evidence type="ECO:0000256" key="1">
    <source>
        <dbReference type="SAM" id="MobiDB-lite"/>
    </source>
</evidence>
<dbReference type="KEGG" id="beq:BEWA_014100"/>
<dbReference type="AlphaFoldDB" id="L1LBZ0"/>
<dbReference type="eggNOG" id="ENOG502QXHR">
    <property type="taxonomic scope" value="Eukaryota"/>
</dbReference>
<dbReference type="GeneID" id="15804486"/>
<feature type="compositionally biased region" description="Basic and acidic residues" evidence="1">
    <location>
        <begin position="103"/>
        <end position="114"/>
    </location>
</feature>
<dbReference type="VEuPathDB" id="PiroplasmaDB:BEWA_014100"/>
<feature type="region of interest" description="Disordered" evidence="1">
    <location>
        <begin position="23"/>
        <end position="66"/>
    </location>
</feature>
<protein>
    <submittedName>
        <fullName evidence="2">Uncharacterized protein</fullName>
    </submittedName>
</protein>
<feature type="region of interest" description="Disordered" evidence="1">
    <location>
        <begin position="84"/>
        <end position="119"/>
    </location>
</feature>
<comment type="caution">
    <text evidence="2">The sequence shown here is derived from an EMBL/GenBank/DDBJ whole genome shotgun (WGS) entry which is preliminary data.</text>
</comment>
<name>L1LBZ0_THEEQ</name>
<gene>
    <name evidence="2" type="ORF">BEWA_014100</name>
</gene>
<evidence type="ECO:0000313" key="2">
    <source>
        <dbReference type="EMBL" id="EKX72851.1"/>
    </source>
</evidence>
<dbReference type="RefSeq" id="XP_004832303.1">
    <property type="nucleotide sequence ID" value="XM_004832246.1"/>
</dbReference>
<dbReference type="OrthoDB" id="361744at2759"/>
<feature type="compositionally biased region" description="Acidic residues" evidence="1">
    <location>
        <begin position="38"/>
        <end position="50"/>
    </location>
</feature>
<accession>L1LBZ0</accession>
<sequence>MNNSLVSFLERRKKSTVKTATLLQQTDEVSQDEKSEFNSDEAFDDNSEHDDEWKVSDDEVGSGFQATPAVGAGLMKIVQTVACDEQDEKSTNNEQKVSHQVWPRKEEETVKEEAQPAEEPSKIWVPKFKSAMQSTFVNKNDDIDLAESAKLAFAKSEAALAAKKTKKKKKPTSMPEEDEETSFVKIKFDIFSIMDEKYAKFNGSTHTMDEELVKSKYVERGQVR</sequence>
<evidence type="ECO:0000313" key="3">
    <source>
        <dbReference type="Proteomes" id="UP000031512"/>
    </source>
</evidence>
<keyword evidence="3" id="KW-1185">Reference proteome</keyword>
<dbReference type="EMBL" id="ACOU01000004">
    <property type="protein sequence ID" value="EKX72851.1"/>
    <property type="molecule type" value="Genomic_DNA"/>
</dbReference>
<proteinExistence type="predicted"/>
<reference evidence="2 3" key="1">
    <citation type="journal article" date="2012" name="BMC Genomics">
        <title>Comparative genomic analysis and phylogenetic position of Theileria equi.</title>
        <authorList>
            <person name="Kappmeyer L.S."/>
            <person name="Thiagarajan M."/>
            <person name="Herndon D.R."/>
            <person name="Ramsay J.D."/>
            <person name="Caler E."/>
            <person name="Djikeng A."/>
            <person name="Gillespie J.J."/>
            <person name="Lau A.O."/>
            <person name="Roalson E.H."/>
            <person name="Silva J.C."/>
            <person name="Silva M.G."/>
            <person name="Suarez C.E."/>
            <person name="Ueti M.W."/>
            <person name="Nene V.M."/>
            <person name="Mealey R.H."/>
            <person name="Knowles D.P."/>
            <person name="Brayton K.A."/>
        </authorList>
    </citation>
    <scope>NUCLEOTIDE SEQUENCE [LARGE SCALE GENOMIC DNA]</scope>
    <source>
        <strain evidence="2 3">WA</strain>
    </source>
</reference>
<dbReference type="Proteomes" id="UP000031512">
    <property type="component" value="Unassembled WGS sequence"/>
</dbReference>